<dbReference type="InterPro" id="IPR006439">
    <property type="entry name" value="HAD-SF_hydro_IA"/>
</dbReference>
<accession>A0AA48GVI6</accession>
<evidence type="ECO:0000313" key="2">
    <source>
        <dbReference type="Proteomes" id="UP001238179"/>
    </source>
</evidence>
<dbReference type="NCBIfam" id="TIGR01509">
    <property type="entry name" value="HAD-SF-IA-v3"/>
    <property type="match status" value="1"/>
</dbReference>
<dbReference type="Gene3D" id="3.40.50.1000">
    <property type="entry name" value="HAD superfamily/HAD-like"/>
    <property type="match status" value="1"/>
</dbReference>
<dbReference type="PANTHER" id="PTHR43611">
    <property type="entry name" value="ALPHA-D-GLUCOSE 1-PHOSPHATE PHOSPHATASE"/>
    <property type="match status" value="1"/>
</dbReference>
<dbReference type="Pfam" id="PF00702">
    <property type="entry name" value="Hydrolase"/>
    <property type="match status" value="1"/>
</dbReference>
<dbReference type="PRINTS" id="PR00413">
    <property type="entry name" value="HADHALOGNASE"/>
</dbReference>
<reference evidence="2" key="1">
    <citation type="journal article" date="2023" name="Int. J. Syst. Evol. Microbiol.">
        <title>Mesoterricola silvestris gen. nov., sp. nov., Mesoterricola sediminis sp. nov., Geothrix oryzae sp. nov., Geothrix edaphica sp. nov., Geothrix rubra sp. nov., and Geothrix limicola sp. nov., six novel members of Acidobacteriota isolated from soils.</title>
        <authorList>
            <person name="Itoh H."/>
            <person name="Sugisawa Y."/>
            <person name="Mise K."/>
            <person name="Xu Z."/>
            <person name="Kuniyasu M."/>
            <person name="Ushijima N."/>
            <person name="Kawano K."/>
            <person name="Kobayashi E."/>
            <person name="Shiratori Y."/>
            <person name="Masuda Y."/>
            <person name="Senoo K."/>
        </authorList>
    </citation>
    <scope>NUCLEOTIDE SEQUENCE [LARGE SCALE GENOMIC DNA]</scope>
    <source>
        <strain evidence="2">W79</strain>
    </source>
</reference>
<dbReference type="GO" id="GO:0016787">
    <property type="term" value="F:hydrolase activity"/>
    <property type="evidence" value="ECO:0007669"/>
    <property type="project" value="UniProtKB-KW"/>
</dbReference>
<dbReference type="KEGG" id="msil:METEAL_17750"/>
<dbReference type="RefSeq" id="WP_316415514.1">
    <property type="nucleotide sequence ID" value="NZ_AP027080.1"/>
</dbReference>
<dbReference type="SFLD" id="SFLDG01129">
    <property type="entry name" value="C1.5:_HAD__Beta-PGM__Phosphata"/>
    <property type="match status" value="1"/>
</dbReference>
<sequence length="208" mass="23319">MPHRPAILFDLGGVLIDWDPRHLYRQVYGVEETEFFLANVCTPAWNLALDGGRPFAEAIREKQASWPDYREAIDWWWSRWEDMLNGPIPGTVEILEELKDLGLPLFALTNWSAETFPLARKHYPFLDWFQEIVVSGREGVVKPDPAIFRLAALRCGIPMEGSVFIDDSRANVDAAAALGFDAIRFTGAGALRRELEARGCLSAGGRAS</sequence>
<evidence type="ECO:0000313" key="1">
    <source>
        <dbReference type="EMBL" id="BDU72601.1"/>
    </source>
</evidence>
<organism evidence="1 2">
    <name type="scientific">Mesoterricola silvestris</name>
    <dbReference type="NCBI Taxonomy" id="2927979"/>
    <lineage>
        <taxon>Bacteria</taxon>
        <taxon>Pseudomonadati</taxon>
        <taxon>Acidobacteriota</taxon>
        <taxon>Holophagae</taxon>
        <taxon>Holophagales</taxon>
        <taxon>Holophagaceae</taxon>
        <taxon>Mesoterricola</taxon>
    </lineage>
</organism>
<dbReference type="AlphaFoldDB" id="A0AA48GVI6"/>
<keyword evidence="2" id="KW-1185">Reference proteome</keyword>
<dbReference type="InterPro" id="IPR036412">
    <property type="entry name" value="HAD-like_sf"/>
</dbReference>
<dbReference type="InterPro" id="IPR023214">
    <property type="entry name" value="HAD_sf"/>
</dbReference>
<dbReference type="CDD" id="cd02603">
    <property type="entry name" value="HAD_sEH-N_like"/>
    <property type="match status" value="1"/>
</dbReference>
<gene>
    <name evidence="1" type="ORF">METEAL_17750</name>
</gene>
<dbReference type="PANTHER" id="PTHR43611:SF3">
    <property type="entry name" value="FLAVIN MONONUCLEOTIDE HYDROLASE 1, CHLOROPLATIC"/>
    <property type="match status" value="1"/>
</dbReference>
<dbReference type="EMBL" id="AP027080">
    <property type="protein sequence ID" value="BDU72601.1"/>
    <property type="molecule type" value="Genomic_DNA"/>
</dbReference>
<protein>
    <submittedName>
        <fullName evidence="1">Hydrolase</fullName>
    </submittedName>
</protein>
<dbReference type="SUPFAM" id="SSF56784">
    <property type="entry name" value="HAD-like"/>
    <property type="match status" value="1"/>
</dbReference>
<dbReference type="SFLD" id="SFLDS00003">
    <property type="entry name" value="Haloacid_Dehalogenase"/>
    <property type="match status" value="1"/>
</dbReference>
<name>A0AA48GVI6_9BACT</name>
<proteinExistence type="predicted"/>
<dbReference type="Proteomes" id="UP001238179">
    <property type="component" value="Chromosome"/>
</dbReference>
<keyword evidence="1" id="KW-0378">Hydrolase</keyword>